<evidence type="ECO:0000256" key="1">
    <source>
        <dbReference type="ARBA" id="ARBA00022485"/>
    </source>
</evidence>
<dbReference type="InterPro" id="IPR017896">
    <property type="entry name" value="4Fe4S_Fe-S-bd"/>
</dbReference>
<keyword evidence="7" id="KW-1185">Reference proteome</keyword>
<evidence type="ECO:0000259" key="5">
    <source>
        <dbReference type="PROSITE" id="PS51379"/>
    </source>
</evidence>
<feature type="domain" description="4Fe-4S ferredoxin-type" evidence="5">
    <location>
        <begin position="4"/>
        <end position="33"/>
    </location>
</feature>
<protein>
    <submittedName>
        <fullName evidence="6">Molybdopterin-containing oxidoreductase family iron-sulfur binding subunit</fullName>
    </submittedName>
</protein>
<evidence type="ECO:0000256" key="2">
    <source>
        <dbReference type="ARBA" id="ARBA00022723"/>
    </source>
</evidence>
<dbReference type="CDD" id="cd10551">
    <property type="entry name" value="PsrB"/>
    <property type="match status" value="1"/>
</dbReference>
<comment type="caution">
    <text evidence="6">The sequence shown here is derived from an EMBL/GenBank/DDBJ whole genome shotgun (WGS) entry which is preliminary data.</text>
</comment>
<dbReference type="Pfam" id="PF12797">
    <property type="entry name" value="Fer4_2"/>
    <property type="match status" value="1"/>
</dbReference>
<dbReference type="RefSeq" id="WP_197721820.1">
    <property type="nucleotide sequence ID" value="NZ_AP018721.1"/>
</dbReference>
<dbReference type="InterPro" id="IPR017900">
    <property type="entry name" value="4Fe4S_Fe_S_CS"/>
</dbReference>
<keyword evidence="1" id="KW-0004">4Fe-4S</keyword>
<keyword evidence="4" id="KW-0411">Iron-sulfur</keyword>
<evidence type="ECO:0000256" key="3">
    <source>
        <dbReference type="ARBA" id="ARBA00023004"/>
    </source>
</evidence>
<dbReference type="SUPFAM" id="SSF54862">
    <property type="entry name" value="4Fe-4S ferredoxins"/>
    <property type="match status" value="1"/>
</dbReference>
<keyword evidence="3" id="KW-0408">Iron</keyword>
<dbReference type="Gene3D" id="3.30.70.20">
    <property type="match status" value="2"/>
</dbReference>
<sequence>MAKWGMVIDLEKCTGCQACTVACGMENTRIPGEHWQDVIFFQEGTYPNTQLKWFPRPCMHCENPSCVAVCPTRATTKNEDGFVLVDWDRCIGCHYCMIACPYGVRWFQNQPPTYGGPDIMKEFPSGDGHTLIGEEGRNWNPPWALPEAKQDWKHGVGVGPRNVVTKCTFCHHRVSQAPKGVADLDPSDPKLRDYTPACVVTCAPGARYFGDLANPDSQVNKLIANKNGVRLLDQYGNKPQVYYLTGEGGSVPANRVIKKS</sequence>
<accession>A0A4R3JV36</accession>
<feature type="domain" description="4Fe-4S ferredoxin-type" evidence="5">
    <location>
        <begin position="81"/>
        <end position="110"/>
    </location>
</feature>
<dbReference type="PANTHER" id="PTHR43177:SF3">
    <property type="entry name" value="PROTEIN NRFC HOMOLOG"/>
    <property type="match status" value="1"/>
</dbReference>
<dbReference type="EMBL" id="SLZY01000008">
    <property type="protein sequence ID" value="TCS71756.1"/>
    <property type="molecule type" value="Genomic_DNA"/>
</dbReference>
<proteinExistence type="predicted"/>
<name>A0A4R3JV36_9PROT</name>
<dbReference type="PROSITE" id="PS51379">
    <property type="entry name" value="4FE4S_FER_2"/>
    <property type="match status" value="3"/>
</dbReference>
<dbReference type="AlphaFoldDB" id="A0A4R3JV36"/>
<keyword evidence="2" id="KW-0479">Metal-binding</keyword>
<organism evidence="6 7">
    <name type="scientific">Sulfuritortus calidifontis</name>
    <dbReference type="NCBI Taxonomy" id="1914471"/>
    <lineage>
        <taxon>Bacteria</taxon>
        <taxon>Pseudomonadati</taxon>
        <taxon>Pseudomonadota</taxon>
        <taxon>Betaproteobacteria</taxon>
        <taxon>Nitrosomonadales</taxon>
        <taxon>Thiobacillaceae</taxon>
        <taxon>Sulfuritortus</taxon>
    </lineage>
</organism>
<dbReference type="GO" id="GO:0046872">
    <property type="term" value="F:metal ion binding"/>
    <property type="evidence" value="ECO:0007669"/>
    <property type="project" value="UniProtKB-KW"/>
</dbReference>
<evidence type="ECO:0000256" key="4">
    <source>
        <dbReference type="ARBA" id="ARBA00023014"/>
    </source>
</evidence>
<evidence type="ECO:0000313" key="7">
    <source>
        <dbReference type="Proteomes" id="UP000295135"/>
    </source>
</evidence>
<gene>
    <name evidence="6" type="ORF">EDC61_10899</name>
</gene>
<dbReference type="PANTHER" id="PTHR43177">
    <property type="entry name" value="PROTEIN NRFC"/>
    <property type="match status" value="1"/>
</dbReference>
<reference evidence="6 7" key="1">
    <citation type="submission" date="2019-03" db="EMBL/GenBank/DDBJ databases">
        <title>Genomic Encyclopedia of Type Strains, Phase IV (KMG-IV): sequencing the most valuable type-strain genomes for metagenomic binning, comparative biology and taxonomic classification.</title>
        <authorList>
            <person name="Goeker M."/>
        </authorList>
    </citation>
    <scope>NUCLEOTIDE SEQUENCE [LARGE SCALE GENOMIC DNA]</scope>
    <source>
        <strain evidence="6 7">DSM 103923</strain>
    </source>
</reference>
<dbReference type="PROSITE" id="PS00198">
    <property type="entry name" value="4FE4S_FER_1"/>
    <property type="match status" value="1"/>
</dbReference>
<dbReference type="GO" id="GO:0051539">
    <property type="term" value="F:4 iron, 4 sulfur cluster binding"/>
    <property type="evidence" value="ECO:0007669"/>
    <property type="project" value="UniProtKB-KW"/>
</dbReference>
<feature type="domain" description="4Fe-4S ferredoxin-type" evidence="5">
    <location>
        <begin position="49"/>
        <end position="80"/>
    </location>
</feature>
<dbReference type="InterPro" id="IPR050954">
    <property type="entry name" value="ET_IronSulfur_Cluster-Binding"/>
</dbReference>
<dbReference type="Pfam" id="PF13247">
    <property type="entry name" value="Fer4_11"/>
    <property type="match status" value="1"/>
</dbReference>
<dbReference type="Proteomes" id="UP000295135">
    <property type="component" value="Unassembled WGS sequence"/>
</dbReference>
<evidence type="ECO:0000313" key="6">
    <source>
        <dbReference type="EMBL" id="TCS71756.1"/>
    </source>
</evidence>